<protein>
    <recommendedName>
        <fullName evidence="3">Zn(2)-C6 fungal-type domain-containing protein</fullName>
    </recommendedName>
</protein>
<dbReference type="CDD" id="cd00067">
    <property type="entry name" value="GAL4"/>
    <property type="match status" value="1"/>
</dbReference>
<dbReference type="InterPro" id="IPR053175">
    <property type="entry name" value="DHMBA_Reg_Transcription_Factor"/>
</dbReference>
<dbReference type="Gene3D" id="4.10.240.10">
    <property type="entry name" value="Zn(2)-C6 fungal-type DNA-binding domain"/>
    <property type="match status" value="1"/>
</dbReference>
<dbReference type="Pfam" id="PF00172">
    <property type="entry name" value="Zn_clus"/>
    <property type="match status" value="1"/>
</dbReference>
<organism evidence="4 5">
    <name type="scientific">Pleomassaria siparia CBS 279.74</name>
    <dbReference type="NCBI Taxonomy" id="1314801"/>
    <lineage>
        <taxon>Eukaryota</taxon>
        <taxon>Fungi</taxon>
        <taxon>Dikarya</taxon>
        <taxon>Ascomycota</taxon>
        <taxon>Pezizomycotina</taxon>
        <taxon>Dothideomycetes</taxon>
        <taxon>Pleosporomycetidae</taxon>
        <taxon>Pleosporales</taxon>
        <taxon>Pleomassariaceae</taxon>
        <taxon>Pleomassaria</taxon>
    </lineage>
</organism>
<dbReference type="PROSITE" id="PS50048">
    <property type="entry name" value="ZN2_CY6_FUNGAL_2"/>
    <property type="match status" value="1"/>
</dbReference>
<proteinExistence type="predicted"/>
<dbReference type="EMBL" id="MU005769">
    <property type="protein sequence ID" value="KAF2710438.1"/>
    <property type="molecule type" value="Genomic_DNA"/>
</dbReference>
<keyword evidence="5" id="KW-1185">Reference proteome</keyword>
<evidence type="ECO:0000256" key="2">
    <source>
        <dbReference type="SAM" id="MobiDB-lite"/>
    </source>
</evidence>
<dbReference type="Proteomes" id="UP000799428">
    <property type="component" value="Unassembled WGS sequence"/>
</dbReference>
<keyword evidence="1" id="KW-0539">Nucleus</keyword>
<dbReference type="PANTHER" id="PTHR38791:SF5">
    <property type="entry name" value="TRANSCRIPTION FACTOR DBAG-RELATED"/>
    <property type="match status" value="1"/>
</dbReference>
<accession>A0A6G1KC99</accession>
<dbReference type="AlphaFoldDB" id="A0A6G1KC99"/>
<dbReference type="GO" id="GO:0008270">
    <property type="term" value="F:zinc ion binding"/>
    <property type="evidence" value="ECO:0007669"/>
    <property type="project" value="InterPro"/>
</dbReference>
<evidence type="ECO:0000313" key="4">
    <source>
        <dbReference type="EMBL" id="KAF2710438.1"/>
    </source>
</evidence>
<dbReference type="InterPro" id="IPR001138">
    <property type="entry name" value="Zn2Cys6_DnaBD"/>
</dbReference>
<dbReference type="GO" id="GO:0000981">
    <property type="term" value="F:DNA-binding transcription factor activity, RNA polymerase II-specific"/>
    <property type="evidence" value="ECO:0007669"/>
    <property type="project" value="InterPro"/>
</dbReference>
<dbReference type="Pfam" id="PF11951">
    <property type="entry name" value="Fungal_trans_2"/>
    <property type="match status" value="1"/>
</dbReference>
<gene>
    <name evidence="4" type="ORF">K504DRAFT_262151</name>
</gene>
<feature type="compositionally biased region" description="Basic and acidic residues" evidence="2">
    <location>
        <begin position="63"/>
        <end position="72"/>
    </location>
</feature>
<sequence>MPNVGRPSKGCKNCRDRKVKCDQKCPSCSQCLRTHRECYGYRDPLSLMFKNETNVVARKAKTRYEELSKQETSKSVGRKRSKVSSGDSTSSETLPSTPGSDQQVAINRHYSHPDVSKLRWEGVPSIEDDAIGFFLASYVITPTFVPRGQFDFLPEMLSGPNTEEILQRSVRAASLAALAMANKSLQLFKKAQQEYVSALALTNKALRSKQDVTRDSTLVSVILLGMYENFTHQSKDSLQQWVKHVQGACTLICLRGKSQFSGSIGTRVFQQFYGTALLVAMENGSQVPAGLSDMWELGTRLNDYSVPGKVWTTRLVRFMHNAINISGDKTSDPVAMVNTAIHLDRDLDEIGAFMPNIWKYETVYIEEPAEYVYGNSYHVYLDPWLAQMWNNLRAVRLILHKILRSELLKGLASCPPLFERSVAEAQIRASEQVIRSTSADICASTPQITGQIPFPDPLNARPSIEALFSDHFDPKDPRFKLHPPGTFWNPFRPTGLHNLIWPVYSLAECCMCPKDLREWAIQQLHFVALKIGARQAVVMANELKELQTLGSVEEIEARYRL</sequence>
<dbReference type="OrthoDB" id="5429770at2759"/>
<dbReference type="SMART" id="SM00066">
    <property type="entry name" value="GAL4"/>
    <property type="match status" value="1"/>
</dbReference>
<feature type="domain" description="Zn(2)-C6 fungal-type" evidence="3">
    <location>
        <begin position="10"/>
        <end position="38"/>
    </location>
</feature>
<dbReference type="SUPFAM" id="SSF57701">
    <property type="entry name" value="Zn2/Cys6 DNA-binding domain"/>
    <property type="match status" value="1"/>
</dbReference>
<dbReference type="PROSITE" id="PS00463">
    <property type="entry name" value="ZN2_CY6_FUNGAL_1"/>
    <property type="match status" value="1"/>
</dbReference>
<dbReference type="InterPro" id="IPR036864">
    <property type="entry name" value="Zn2-C6_fun-type_DNA-bd_sf"/>
</dbReference>
<evidence type="ECO:0000256" key="1">
    <source>
        <dbReference type="ARBA" id="ARBA00023242"/>
    </source>
</evidence>
<name>A0A6G1KC99_9PLEO</name>
<evidence type="ECO:0000259" key="3">
    <source>
        <dbReference type="PROSITE" id="PS50048"/>
    </source>
</evidence>
<feature type="region of interest" description="Disordered" evidence="2">
    <location>
        <begin position="63"/>
        <end position="103"/>
    </location>
</feature>
<reference evidence="4" key="1">
    <citation type="journal article" date="2020" name="Stud. Mycol.">
        <title>101 Dothideomycetes genomes: a test case for predicting lifestyles and emergence of pathogens.</title>
        <authorList>
            <person name="Haridas S."/>
            <person name="Albert R."/>
            <person name="Binder M."/>
            <person name="Bloem J."/>
            <person name="Labutti K."/>
            <person name="Salamov A."/>
            <person name="Andreopoulos B."/>
            <person name="Baker S."/>
            <person name="Barry K."/>
            <person name="Bills G."/>
            <person name="Bluhm B."/>
            <person name="Cannon C."/>
            <person name="Castanera R."/>
            <person name="Culley D."/>
            <person name="Daum C."/>
            <person name="Ezra D."/>
            <person name="Gonzalez J."/>
            <person name="Henrissat B."/>
            <person name="Kuo A."/>
            <person name="Liang C."/>
            <person name="Lipzen A."/>
            <person name="Lutzoni F."/>
            <person name="Magnuson J."/>
            <person name="Mondo S."/>
            <person name="Nolan M."/>
            <person name="Ohm R."/>
            <person name="Pangilinan J."/>
            <person name="Park H.-J."/>
            <person name="Ramirez L."/>
            <person name="Alfaro M."/>
            <person name="Sun H."/>
            <person name="Tritt A."/>
            <person name="Yoshinaga Y."/>
            <person name="Zwiers L.-H."/>
            <person name="Turgeon B."/>
            <person name="Goodwin S."/>
            <person name="Spatafora J."/>
            <person name="Crous P."/>
            <person name="Grigoriev I."/>
        </authorList>
    </citation>
    <scope>NUCLEOTIDE SEQUENCE</scope>
    <source>
        <strain evidence="4">CBS 279.74</strain>
    </source>
</reference>
<evidence type="ECO:0000313" key="5">
    <source>
        <dbReference type="Proteomes" id="UP000799428"/>
    </source>
</evidence>
<dbReference type="InterPro" id="IPR021858">
    <property type="entry name" value="Fun_TF"/>
</dbReference>
<feature type="compositionally biased region" description="Polar residues" evidence="2">
    <location>
        <begin position="87"/>
        <end position="103"/>
    </location>
</feature>
<dbReference type="PANTHER" id="PTHR38791">
    <property type="entry name" value="ZN(II)2CYS6 TRANSCRIPTION FACTOR (EUROFUNG)-RELATED-RELATED"/>
    <property type="match status" value="1"/>
</dbReference>